<dbReference type="Pfam" id="PF05046">
    <property type="entry name" value="Img2"/>
    <property type="match status" value="1"/>
</dbReference>
<dbReference type="Gene3D" id="3.30.780.10">
    <property type="entry name" value="SUI1-like domain"/>
    <property type="match status" value="1"/>
</dbReference>
<name>A0A6J0BB91_NEOLC</name>
<protein>
    <recommendedName>
        <fullName evidence="6">Large ribosomal subunit protein mL49</fullName>
    </recommendedName>
    <alternativeName>
        <fullName evidence="7">39S ribosomal protein L49, mitochondrial</fullName>
    </alternativeName>
</protein>
<sequence>MAALRIFARPCFSHIFSKTLASNLTKNTVYNNCKIQERYSSFKSSPQVGDPSQYTDFEISKDPQEWLYVERLLTPKTVPPAPTSTAKQYPSGWAPQSEDALKLPYFVSRTRNYLQPVYLQRSFRGMRRITILRKIEGDIWLLEAELKKHLEETTGKSIGTQIHEVAGILKFKGDQVIRIKEWLTTKGL</sequence>
<keyword evidence="4" id="KW-0496">Mitochondrion</keyword>
<reference evidence="9" key="1">
    <citation type="submission" date="2025-08" db="UniProtKB">
        <authorList>
            <consortium name="RefSeq"/>
        </authorList>
    </citation>
    <scope>IDENTIFICATION</scope>
    <source>
        <tissue evidence="9">Thorax and Abdomen</tissue>
    </source>
</reference>
<keyword evidence="3 9" id="KW-0689">Ribosomal protein</keyword>
<dbReference type="GO" id="GO:0003735">
    <property type="term" value="F:structural constituent of ribosome"/>
    <property type="evidence" value="ECO:0007669"/>
    <property type="project" value="InterPro"/>
</dbReference>
<comment type="similarity">
    <text evidence="2">Belongs to the mitochondrion-specific ribosomal protein mL49 family.</text>
</comment>
<evidence type="ECO:0000256" key="5">
    <source>
        <dbReference type="ARBA" id="ARBA00023274"/>
    </source>
</evidence>
<evidence type="ECO:0000256" key="2">
    <source>
        <dbReference type="ARBA" id="ARBA00005677"/>
    </source>
</evidence>
<dbReference type="RefSeq" id="XP_015511521.1">
    <property type="nucleotide sequence ID" value="XM_015656035.2"/>
</dbReference>
<evidence type="ECO:0000256" key="4">
    <source>
        <dbReference type="ARBA" id="ARBA00023128"/>
    </source>
</evidence>
<dbReference type="AlphaFoldDB" id="A0A6J0BB91"/>
<dbReference type="GeneID" id="107218221"/>
<evidence type="ECO:0000256" key="3">
    <source>
        <dbReference type="ARBA" id="ARBA00022980"/>
    </source>
</evidence>
<evidence type="ECO:0000256" key="1">
    <source>
        <dbReference type="ARBA" id="ARBA00004173"/>
    </source>
</evidence>
<dbReference type="PANTHER" id="PTHR13477:SF0">
    <property type="entry name" value="LARGE RIBOSOMAL SUBUNIT PROTEIN ML49"/>
    <property type="match status" value="1"/>
</dbReference>
<evidence type="ECO:0000256" key="7">
    <source>
        <dbReference type="ARBA" id="ARBA00035545"/>
    </source>
</evidence>
<dbReference type="CTD" id="740"/>
<evidence type="ECO:0000313" key="9">
    <source>
        <dbReference type="RefSeq" id="XP_015511521.1"/>
    </source>
</evidence>
<keyword evidence="8" id="KW-1185">Reference proteome</keyword>
<dbReference type="PANTHER" id="PTHR13477">
    <property type="entry name" value="MITOCHONDRIAL 39S RIBOSOMAL PROTEIN L49"/>
    <property type="match status" value="1"/>
</dbReference>
<organism evidence="9">
    <name type="scientific">Neodiprion lecontei</name>
    <name type="common">Redheaded pine sawfly</name>
    <dbReference type="NCBI Taxonomy" id="441921"/>
    <lineage>
        <taxon>Eukaryota</taxon>
        <taxon>Metazoa</taxon>
        <taxon>Ecdysozoa</taxon>
        <taxon>Arthropoda</taxon>
        <taxon>Hexapoda</taxon>
        <taxon>Insecta</taxon>
        <taxon>Pterygota</taxon>
        <taxon>Neoptera</taxon>
        <taxon>Endopterygota</taxon>
        <taxon>Hymenoptera</taxon>
        <taxon>Tenthredinoidea</taxon>
        <taxon>Diprionidae</taxon>
        <taxon>Diprioninae</taxon>
        <taxon>Neodiprion</taxon>
    </lineage>
</organism>
<keyword evidence="5" id="KW-0687">Ribonucleoprotein</keyword>
<proteinExistence type="inferred from homology"/>
<accession>A0A6J0BB91</accession>
<dbReference type="InterPro" id="IPR007740">
    <property type="entry name" value="Ribosomal_mL49"/>
</dbReference>
<evidence type="ECO:0000313" key="8">
    <source>
        <dbReference type="Proteomes" id="UP000829291"/>
    </source>
</evidence>
<dbReference type="OrthoDB" id="19439at2759"/>
<gene>
    <name evidence="9" type="primary">LOC107218221</name>
</gene>
<dbReference type="KEGG" id="nlo:107218221"/>
<dbReference type="GO" id="GO:0006412">
    <property type="term" value="P:translation"/>
    <property type="evidence" value="ECO:0007669"/>
    <property type="project" value="InterPro"/>
</dbReference>
<evidence type="ECO:0000256" key="6">
    <source>
        <dbReference type="ARBA" id="ARBA00035191"/>
    </source>
</evidence>
<dbReference type="InParanoid" id="A0A6J0BB91"/>
<dbReference type="GO" id="GO:0005762">
    <property type="term" value="C:mitochondrial large ribosomal subunit"/>
    <property type="evidence" value="ECO:0007669"/>
    <property type="project" value="TreeGrafter"/>
</dbReference>
<dbReference type="FunFam" id="3.30.780.10:FF:000009">
    <property type="entry name" value="39S ribosomal protein L49, mitochondrial"/>
    <property type="match status" value="1"/>
</dbReference>
<dbReference type="FunCoup" id="A0A6J0BB91">
    <property type="interactions" value="1367"/>
</dbReference>
<dbReference type="Proteomes" id="UP000829291">
    <property type="component" value="Chromosome 6"/>
</dbReference>
<comment type="subcellular location">
    <subcellularLocation>
        <location evidence="1">Mitochondrion</location>
    </subcellularLocation>
</comment>